<organism evidence="1 2">
    <name type="scientific">Saponaria officinalis</name>
    <name type="common">Common soapwort</name>
    <name type="synonym">Lychnis saponaria</name>
    <dbReference type="NCBI Taxonomy" id="3572"/>
    <lineage>
        <taxon>Eukaryota</taxon>
        <taxon>Viridiplantae</taxon>
        <taxon>Streptophyta</taxon>
        <taxon>Embryophyta</taxon>
        <taxon>Tracheophyta</taxon>
        <taxon>Spermatophyta</taxon>
        <taxon>Magnoliopsida</taxon>
        <taxon>eudicotyledons</taxon>
        <taxon>Gunneridae</taxon>
        <taxon>Pentapetalae</taxon>
        <taxon>Caryophyllales</taxon>
        <taxon>Caryophyllaceae</taxon>
        <taxon>Caryophylleae</taxon>
        <taxon>Saponaria</taxon>
    </lineage>
</organism>
<gene>
    <name evidence="1" type="ORF">RND81_12G202500</name>
</gene>
<dbReference type="Proteomes" id="UP001443914">
    <property type="component" value="Unassembled WGS sequence"/>
</dbReference>
<keyword evidence="2" id="KW-1185">Reference proteome</keyword>
<accession>A0AAW1HD68</accession>
<reference evidence="1" key="1">
    <citation type="submission" date="2024-03" db="EMBL/GenBank/DDBJ databases">
        <title>WGS assembly of Saponaria officinalis var. Norfolk2.</title>
        <authorList>
            <person name="Jenkins J."/>
            <person name="Shu S."/>
            <person name="Grimwood J."/>
            <person name="Barry K."/>
            <person name="Goodstein D."/>
            <person name="Schmutz J."/>
            <person name="Leebens-Mack J."/>
            <person name="Osbourn A."/>
        </authorList>
    </citation>
    <scope>NUCLEOTIDE SEQUENCE [LARGE SCALE GENOMIC DNA]</scope>
    <source>
        <strain evidence="1">JIC</strain>
    </source>
</reference>
<dbReference type="AlphaFoldDB" id="A0AAW1HD68"/>
<protein>
    <submittedName>
        <fullName evidence="1">Uncharacterized protein</fullName>
    </submittedName>
</protein>
<evidence type="ECO:0000313" key="1">
    <source>
        <dbReference type="EMBL" id="KAK9673970.1"/>
    </source>
</evidence>
<sequence>MTAPDIFKMKHSGDQITFEAIQQNLSTTHFLVQVGPKMTLSRNNVLQWVLKKLMMDDGHSVTTCEHGNNSTTESENAGLIDTTDESVRKLKSLQASECEAEHVQPLKADAIPTQIEDVPGDITGQSITKTNNARQTEIGKDLLLKSEHVVLHD</sequence>
<evidence type="ECO:0000313" key="2">
    <source>
        <dbReference type="Proteomes" id="UP001443914"/>
    </source>
</evidence>
<proteinExistence type="predicted"/>
<name>A0AAW1HD68_SAPOF</name>
<dbReference type="EMBL" id="JBDFQZ010000012">
    <property type="protein sequence ID" value="KAK9673970.1"/>
    <property type="molecule type" value="Genomic_DNA"/>
</dbReference>
<comment type="caution">
    <text evidence="1">The sequence shown here is derived from an EMBL/GenBank/DDBJ whole genome shotgun (WGS) entry which is preliminary data.</text>
</comment>